<evidence type="ECO:0000256" key="12">
    <source>
        <dbReference type="ARBA" id="ARBA00023273"/>
    </source>
</evidence>
<evidence type="ECO:0000256" key="4">
    <source>
        <dbReference type="ARBA" id="ARBA00022475"/>
    </source>
</evidence>
<evidence type="ECO:0000256" key="1">
    <source>
        <dbReference type="ARBA" id="ARBA00004170"/>
    </source>
</evidence>
<dbReference type="Pfam" id="PF03061">
    <property type="entry name" value="4HBT"/>
    <property type="match status" value="1"/>
</dbReference>
<comment type="catalytic activity">
    <reaction evidence="14">
        <text>(9Z)-octadecenoyl-CoA + H2O = (9Z)-octadecenoate + CoA + H(+)</text>
        <dbReference type="Rhea" id="RHEA:40139"/>
        <dbReference type="ChEBI" id="CHEBI:15377"/>
        <dbReference type="ChEBI" id="CHEBI:15378"/>
        <dbReference type="ChEBI" id="CHEBI:30823"/>
        <dbReference type="ChEBI" id="CHEBI:57287"/>
        <dbReference type="ChEBI" id="CHEBI:57387"/>
    </reaction>
    <physiologicalReaction direction="left-to-right" evidence="14">
        <dbReference type="Rhea" id="RHEA:40140"/>
    </physiologicalReaction>
</comment>
<protein>
    <recommendedName>
        <fullName evidence="17">Acyl-coenzyme A thioesterase THEM4</fullName>
        <ecNumber evidence="16">3.1.2.2</ecNumber>
    </recommendedName>
    <alternativeName>
        <fullName evidence="18">Thioesterase superfamily member 4</fullName>
    </alternativeName>
</protein>
<comment type="caution">
    <text evidence="26">The sequence shown here is derived from an EMBL/GenBank/DDBJ whole genome shotgun (WGS) entry which is preliminary data.</text>
</comment>
<feature type="region of interest" description="Disordered" evidence="24">
    <location>
        <begin position="211"/>
        <end position="230"/>
    </location>
</feature>
<comment type="subcellular location">
    <subcellularLocation>
        <location evidence="3">Cell projection</location>
        <location evidence="3">Ruffle membrane</location>
    </subcellularLocation>
    <subcellularLocation>
        <location evidence="2">Cytoplasm</location>
    </subcellularLocation>
    <subcellularLocation>
        <location evidence="1">Membrane</location>
        <topology evidence="1">Peripheral membrane protein</topology>
    </subcellularLocation>
</comment>
<evidence type="ECO:0000256" key="24">
    <source>
        <dbReference type="SAM" id="MobiDB-lite"/>
    </source>
</evidence>
<dbReference type="GO" id="GO:0005737">
    <property type="term" value="C:cytoplasm"/>
    <property type="evidence" value="ECO:0007669"/>
    <property type="project" value="UniProtKB-SubCell"/>
</dbReference>
<organism evidence="26 27">
    <name type="scientific">Gordonia spumicola</name>
    <dbReference type="NCBI Taxonomy" id="589161"/>
    <lineage>
        <taxon>Bacteria</taxon>
        <taxon>Bacillati</taxon>
        <taxon>Actinomycetota</taxon>
        <taxon>Actinomycetes</taxon>
        <taxon>Mycobacteriales</taxon>
        <taxon>Gordoniaceae</taxon>
        <taxon>Gordonia</taxon>
    </lineage>
</organism>
<comment type="catalytic activity">
    <reaction evidence="13">
        <text>(5Z,8Z,11Z,14Z)-eicosatetraenoyl-CoA + H2O = (5Z,8Z,11Z,14Z)-eicosatetraenoate + CoA + H(+)</text>
        <dbReference type="Rhea" id="RHEA:40151"/>
        <dbReference type="ChEBI" id="CHEBI:15377"/>
        <dbReference type="ChEBI" id="CHEBI:15378"/>
        <dbReference type="ChEBI" id="CHEBI:32395"/>
        <dbReference type="ChEBI" id="CHEBI:57287"/>
        <dbReference type="ChEBI" id="CHEBI:57368"/>
    </reaction>
    <physiologicalReaction direction="left-to-right" evidence="13">
        <dbReference type="Rhea" id="RHEA:40152"/>
    </physiologicalReaction>
</comment>
<dbReference type="Proteomes" id="UP000444960">
    <property type="component" value="Unassembled WGS sequence"/>
</dbReference>
<evidence type="ECO:0000256" key="10">
    <source>
        <dbReference type="ARBA" id="ARBA00023098"/>
    </source>
</evidence>
<reference evidence="27" key="1">
    <citation type="submission" date="2019-06" db="EMBL/GenBank/DDBJ databases">
        <title>Gordonia isolated from sludge of a wastewater treatment plant.</title>
        <authorList>
            <person name="Tamura T."/>
            <person name="Aoyama K."/>
            <person name="Kang Y."/>
            <person name="Saito S."/>
            <person name="Akiyama N."/>
            <person name="Yazawa K."/>
            <person name="Gonoi T."/>
            <person name="Mikami Y."/>
        </authorList>
    </citation>
    <scope>NUCLEOTIDE SEQUENCE [LARGE SCALE GENOMIC DNA]</scope>
    <source>
        <strain evidence="27">NBRC 107696</strain>
    </source>
</reference>
<dbReference type="EMBL" id="BJOV01000001">
    <property type="protein sequence ID" value="GED99791.1"/>
    <property type="molecule type" value="Genomic_DNA"/>
</dbReference>
<dbReference type="InterPro" id="IPR029069">
    <property type="entry name" value="HotDog_dom_sf"/>
</dbReference>
<proteinExistence type="inferred from homology"/>
<evidence type="ECO:0000256" key="21">
    <source>
        <dbReference type="ARBA" id="ARBA00047969"/>
    </source>
</evidence>
<evidence type="ECO:0000256" key="18">
    <source>
        <dbReference type="ARBA" id="ARBA00043210"/>
    </source>
</evidence>
<evidence type="ECO:0000256" key="14">
    <source>
        <dbReference type="ARBA" id="ARBA00037002"/>
    </source>
</evidence>
<keyword evidence="11" id="KW-0472">Membrane</keyword>
<comment type="catalytic activity">
    <reaction evidence="21">
        <text>decanoyl-CoA + H2O = decanoate + CoA + H(+)</text>
        <dbReference type="Rhea" id="RHEA:40059"/>
        <dbReference type="ChEBI" id="CHEBI:15377"/>
        <dbReference type="ChEBI" id="CHEBI:15378"/>
        <dbReference type="ChEBI" id="CHEBI:27689"/>
        <dbReference type="ChEBI" id="CHEBI:57287"/>
        <dbReference type="ChEBI" id="CHEBI:61430"/>
    </reaction>
    <physiologicalReaction direction="left-to-right" evidence="21">
        <dbReference type="Rhea" id="RHEA:40060"/>
    </physiologicalReaction>
</comment>
<accession>A0A7I9V3P9</accession>
<dbReference type="PANTHER" id="PTHR12418">
    <property type="entry name" value="ACYL-COENZYME A THIOESTERASE THEM4"/>
    <property type="match status" value="1"/>
</dbReference>
<keyword evidence="27" id="KW-1185">Reference proteome</keyword>
<evidence type="ECO:0000256" key="23">
    <source>
        <dbReference type="ARBA" id="ARBA00048180"/>
    </source>
</evidence>
<comment type="catalytic activity">
    <reaction evidence="19">
        <text>octanoyl-CoA + H2O = octanoate + CoA + H(+)</text>
        <dbReference type="Rhea" id="RHEA:30143"/>
        <dbReference type="ChEBI" id="CHEBI:15377"/>
        <dbReference type="ChEBI" id="CHEBI:15378"/>
        <dbReference type="ChEBI" id="CHEBI:25646"/>
        <dbReference type="ChEBI" id="CHEBI:57287"/>
        <dbReference type="ChEBI" id="CHEBI:57386"/>
    </reaction>
    <physiologicalReaction direction="left-to-right" evidence="19">
        <dbReference type="Rhea" id="RHEA:30144"/>
    </physiologicalReaction>
</comment>
<keyword evidence="5" id="KW-0963">Cytoplasm</keyword>
<keyword evidence="12" id="KW-0966">Cell projection</keyword>
<keyword evidence="9" id="KW-0809">Transit peptide</keyword>
<gene>
    <name evidence="26" type="ORF">nbrc107696_02380</name>
</gene>
<comment type="similarity">
    <text evidence="15">Belongs to the THEM4/THEM5 thioesterase family.</text>
</comment>
<evidence type="ECO:0000256" key="22">
    <source>
        <dbReference type="ARBA" id="ARBA00048074"/>
    </source>
</evidence>
<dbReference type="GO" id="GO:0006631">
    <property type="term" value="P:fatty acid metabolic process"/>
    <property type="evidence" value="ECO:0007669"/>
    <property type="project" value="UniProtKB-KW"/>
</dbReference>
<evidence type="ECO:0000256" key="20">
    <source>
        <dbReference type="ARBA" id="ARBA00047734"/>
    </source>
</evidence>
<keyword evidence="4" id="KW-1003">Cell membrane</keyword>
<dbReference type="EC" id="3.1.2.2" evidence="16"/>
<keyword evidence="10" id="KW-0443">Lipid metabolism</keyword>
<evidence type="ECO:0000313" key="26">
    <source>
        <dbReference type="EMBL" id="GED99791.1"/>
    </source>
</evidence>
<dbReference type="GO" id="GO:0016787">
    <property type="term" value="F:hydrolase activity"/>
    <property type="evidence" value="ECO:0007669"/>
    <property type="project" value="UniProtKB-KW"/>
</dbReference>
<keyword evidence="7" id="KW-0378">Hydrolase</keyword>
<evidence type="ECO:0000256" key="5">
    <source>
        <dbReference type="ARBA" id="ARBA00022490"/>
    </source>
</evidence>
<keyword evidence="8" id="KW-0276">Fatty acid metabolism</keyword>
<dbReference type="InterPro" id="IPR006683">
    <property type="entry name" value="Thioestr_dom"/>
</dbReference>
<evidence type="ECO:0000256" key="15">
    <source>
        <dbReference type="ARBA" id="ARBA00038456"/>
    </source>
</evidence>
<evidence type="ECO:0000256" key="16">
    <source>
        <dbReference type="ARBA" id="ARBA00038848"/>
    </source>
</evidence>
<evidence type="ECO:0000256" key="9">
    <source>
        <dbReference type="ARBA" id="ARBA00022946"/>
    </source>
</evidence>
<dbReference type="Gene3D" id="3.10.129.10">
    <property type="entry name" value="Hotdog Thioesterase"/>
    <property type="match status" value="1"/>
</dbReference>
<evidence type="ECO:0000256" key="13">
    <source>
        <dbReference type="ARBA" id="ARBA00035852"/>
    </source>
</evidence>
<evidence type="ECO:0000256" key="6">
    <source>
        <dbReference type="ARBA" id="ARBA00022703"/>
    </source>
</evidence>
<comment type="catalytic activity">
    <reaction evidence="22">
        <text>dodecanoyl-CoA + H2O = dodecanoate + CoA + H(+)</text>
        <dbReference type="Rhea" id="RHEA:30135"/>
        <dbReference type="ChEBI" id="CHEBI:15377"/>
        <dbReference type="ChEBI" id="CHEBI:15378"/>
        <dbReference type="ChEBI" id="CHEBI:18262"/>
        <dbReference type="ChEBI" id="CHEBI:57287"/>
        <dbReference type="ChEBI" id="CHEBI:57375"/>
    </reaction>
    <physiologicalReaction direction="left-to-right" evidence="22">
        <dbReference type="Rhea" id="RHEA:30136"/>
    </physiologicalReaction>
</comment>
<evidence type="ECO:0000256" key="7">
    <source>
        <dbReference type="ARBA" id="ARBA00022801"/>
    </source>
</evidence>
<keyword evidence="6" id="KW-0053">Apoptosis</keyword>
<sequence length="230" mass="24345">MSADMDFRLEDIDDAEIARRLSIVEPLTDSVRDLVDAVIRTEVDDAELIAARTAIEAIVTRLRARQKDKGYGVAFTRDFTGMPWGNAATGARNAVAPPLRLSKVDGVTRGDVVLGAAYEGPGGHVHGGIAALLLDQLVGETAAADNMPSFTGTLTVRYLRPTPLGPVTLTGRVTGTEGRKTFVHGELSDADGVTVEADAVMIRPKSFPSRDQISAAITGHDTPTADKPTP</sequence>
<evidence type="ECO:0000256" key="3">
    <source>
        <dbReference type="ARBA" id="ARBA00004632"/>
    </source>
</evidence>
<evidence type="ECO:0000259" key="25">
    <source>
        <dbReference type="Pfam" id="PF03061"/>
    </source>
</evidence>
<dbReference type="InterPro" id="IPR052365">
    <property type="entry name" value="THEM4/THEM5_acyl-CoA_thioest"/>
</dbReference>
<name>A0A7I9V3P9_9ACTN</name>
<feature type="domain" description="Thioesterase" evidence="25">
    <location>
        <begin position="122"/>
        <end position="195"/>
    </location>
</feature>
<comment type="catalytic activity">
    <reaction evidence="20">
        <text>hexadecanoyl-CoA + H2O = hexadecanoate + CoA + H(+)</text>
        <dbReference type="Rhea" id="RHEA:16645"/>
        <dbReference type="ChEBI" id="CHEBI:7896"/>
        <dbReference type="ChEBI" id="CHEBI:15377"/>
        <dbReference type="ChEBI" id="CHEBI:15378"/>
        <dbReference type="ChEBI" id="CHEBI:57287"/>
        <dbReference type="ChEBI" id="CHEBI:57379"/>
        <dbReference type="EC" id="3.1.2.2"/>
    </reaction>
    <physiologicalReaction direction="left-to-right" evidence="20">
        <dbReference type="Rhea" id="RHEA:16646"/>
    </physiologicalReaction>
</comment>
<dbReference type="PANTHER" id="PTHR12418:SF19">
    <property type="entry name" value="ACYL-COENZYME A THIOESTERASE THEM4"/>
    <property type="match status" value="1"/>
</dbReference>
<dbReference type="GO" id="GO:0016020">
    <property type="term" value="C:membrane"/>
    <property type="evidence" value="ECO:0007669"/>
    <property type="project" value="UniProtKB-SubCell"/>
</dbReference>
<evidence type="ECO:0000256" key="17">
    <source>
        <dbReference type="ARBA" id="ARBA00040123"/>
    </source>
</evidence>
<comment type="catalytic activity">
    <reaction evidence="23">
        <text>tetradecanoyl-CoA + H2O = tetradecanoate + CoA + H(+)</text>
        <dbReference type="Rhea" id="RHEA:40119"/>
        <dbReference type="ChEBI" id="CHEBI:15377"/>
        <dbReference type="ChEBI" id="CHEBI:15378"/>
        <dbReference type="ChEBI" id="CHEBI:30807"/>
        <dbReference type="ChEBI" id="CHEBI:57287"/>
        <dbReference type="ChEBI" id="CHEBI:57385"/>
    </reaction>
    <physiologicalReaction direction="left-to-right" evidence="23">
        <dbReference type="Rhea" id="RHEA:40120"/>
    </physiologicalReaction>
</comment>
<evidence type="ECO:0000256" key="11">
    <source>
        <dbReference type="ARBA" id="ARBA00023136"/>
    </source>
</evidence>
<evidence type="ECO:0000256" key="8">
    <source>
        <dbReference type="ARBA" id="ARBA00022832"/>
    </source>
</evidence>
<dbReference type="AlphaFoldDB" id="A0A7I9V3P9"/>
<evidence type="ECO:0000256" key="19">
    <source>
        <dbReference type="ARBA" id="ARBA00047588"/>
    </source>
</evidence>
<evidence type="ECO:0000256" key="2">
    <source>
        <dbReference type="ARBA" id="ARBA00004496"/>
    </source>
</evidence>
<dbReference type="SUPFAM" id="SSF54637">
    <property type="entry name" value="Thioesterase/thiol ester dehydrase-isomerase"/>
    <property type="match status" value="1"/>
</dbReference>
<dbReference type="CDD" id="cd03443">
    <property type="entry name" value="PaaI_thioesterase"/>
    <property type="match status" value="1"/>
</dbReference>
<evidence type="ECO:0000313" key="27">
    <source>
        <dbReference type="Proteomes" id="UP000444960"/>
    </source>
</evidence>